<reference evidence="1 2" key="1">
    <citation type="submission" date="2019-07" db="EMBL/GenBank/DDBJ databases">
        <title>Whole genome shotgun sequence of Pseudoalteromonas espejiana NBRC 102222.</title>
        <authorList>
            <person name="Hosoyama A."/>
            <person name="Uohara A."/>
            <person name="Ohji S."/>
            <person name="Ichikawa N."/>
        </authorList>
    </citation>
    <scope>NUCLEOTIDE SEQUENCE [LARGE SCALE GENOMIC DNA]</scope>
    <source>
        <strain evidence="1 2">NBRC 102222</strain>
    </source>
</reference>
<gene>
    <name evidence="1" type="ORF">PES01_22310</name>
</gene>
<protein>
    <recommendedName>
        <fullName evidence="3">HEPN domain-containing protein</fullName>
    </recommendedName>
</protein>
<evidence type="ECO:0008006" key="3">
    <source>
        <dbReference type="Google" id="ProtNLM"/>
    </source>
</evidence>
<dbReference type="Proteomes" id="UP000321419">
    <property type="component" value="Unassembled WGS sequence"/>
</dbReference>
<proteinExistence type="predicted"/>
<evidence type="ECO:0000313" key="1">
    <source>
        <dbReference type="EMBL" id="GEK55386.1"/>
    </source>
</evidence>
<keyword evidence="2" id="KW-1185">Reference proteome</keyword>
<organism evidence="1 2">
    <name type="scientific">Pseudoalteromonas espejiana</name>
    <dbReference type="NCBI Taxonomy" id="28107"/>
    <lineage>
        <taxon>Bacteria</taxon>
        <taxon>Pseudomonadati</taxon>
        <taxon>Pseudomonadota</taxon>
        <taxon>Gammaproteobacteria</taxon>
        <taxon>Alteromonadales</taxon>
        <taxon>Pseudoalteromonadaceae</taxon>
        <taxon>Pseudoalteromonas</taxon>
    </lineage>
</organism>
<dbReference type="AlphaFoldDB" id="A0A510XWG8"/>
<dbReference type="RefSeq" id="WP_089348141.1">
    <property type="nucleotide sequence ID" value="NZ_BJUM01000019.1"/>
</dbReference>
<accession>A0A510XWG8</accession>
<comment type="caution">
    <text evidence="1">The sequence shown here is derived from an EMBL/GenBank/DDBJ whole genome shotgun (WGS) entry which is preliminary data.</text>
</comment>
<name>A0A510XWG8_9GAMM</name>
<sequence length="163" mass="18864">MSDDKYEWILAPHMIETSYLYLKSSELMWTHSISISIANAALALEILFKSFNCKVVSNNGLLNEKYQFNSKVLNKKESAHDLVHLFNALPSSIKHKFSYDLSLTLIEKYRCTFIESHYIYEKNAIFGGTTALMDMTAQLIKKTIEIYIERGCTDSWIRSYPDI</sequence>
<dbReference type="OrthoDB" id="6400268at2"/>
<evidence type="ECO:0000313" key="2">
    <source>
        <dbReference type="Proteomes" id="UP000321419"/>
    </source>
</evidence>
<dbReference type="EMBL" id="BJUM01000019">
    <property type="protein sequence ID" value="GEK55386.1"/>
    <property type="molecule type" value="Genomic_DNA"/>
</dbReference>